<dbReference type="Gene3D" id="1.10.1370.30">
    <property type="match status" value="1"/>
</dbReference>
<dbReference type="PANTHER" id="PTHR11804">
    <property type="entry name" value="PROTEASE M3 THIMET OLIGOPEPTIDASE-RELATED"/>
    <property type="match status" value="1"/>
</dbReference>
<evidence type="ECO:0000256" key="2">
    <source>
        <dbReference type="ARBA" id="ARBA00022723"/>
    </source>
</evidence>
<keyword evidence="3 6" id="KW-0378">Hydrolase</keyword>
<comment type="similarity">
    <text evidence="6">Belongs to the peptidase M3 family.</text>
</comment>
<reference evidence="8 9" key="1">
    <citation type="submission" date="2024-06" db="EMBL/GenBank/DDBJ databases">
        <title>Genomic Encyclopedia of Type Strains, Phase IV (KMG-IV): sequencing the most valuable type-strain genomes for metagenomic binning, comparative biology and taxonomic classification.</title>
        <authorList>
            <person name="Goeker M."/>
        </authorList>
    </citation>
    <scope>NUCLEOTIDE SEQUENCE [LARGE SCALE GENOMIC DNA]</scope>
    <source>
        <strain evidence="8 9">DSM 26128</strain>
    </source>
</reference>
<dbReference type="CDD" id="cd09606">
    <property type="entry name" value="M3B_PepF"/>
    <property type="match status" value="1"/>
</dbReference>
<feature type="domain" description="Peptidase M3A/M3B catalytic" evidence="7">
    <location>
        <begin position="166"/>
        <end position="269"/>
    </location>
</feature>
<sequence length="565" mass="65886">MVTFSDYKYTRPDLDALKQQWRSLLDRFEKAGTAEDQNVVIEELNRLSEDYSTQENLVYIRASVDTNDEYYQKERDYFDEIGPEFDELNTEYYKAIVGSRFRDELESRWGSQLFAIADQKIRSFSPAIIPLLQQENRLSSEYSKLVASAQIGFDKKTLTLAQLVPYTQSTDREVRKKAVEATFGFYGGHRERFDEIYDRLVKTRDEIAKTLGFKDFVEVGFLRMNRIGYDRSMVENFRRQVKEHIVPIATELIERQAKRIGVDDFRYYDEGLNFTNGNAAPAGPPEWIIENGRKMYGELSPETAEFFQFMRNHELMDLEAKKGKEGGGYCTFIDNYQSPFIFSNFNGTSHDIDVLTHEAGHAFQVFSSRNIGVPEYIWPTTEAAEIHSMSMEFLTWPWMELFFKEGTEKYKFIHLSSALLFLPYGVAVDEFQQRVYENPEMTPEERNQTWKELEQAYLPHRDYGGIPFLESGGFWQRQSHIYEVPFYYIDYCLAQVCALQFWKRSREDRDSTWQDYMRLCRLGGSKPFLELVADAGLTSPFADGCVESVSGPVKEWLDAVDDQAL</sequence>
<keyword evidence="4 6" id="KW-0862">Zinc</keyword>
<organism evidence="8 9">
    <name type="scientific">Bhargavaea ullalensis</name>
    <dbReference type="NCBI Taxonomy" id="1265685"/>
    <lineage>
        <taxon>Bacteria</taxon>
        <taxon>Bacillati</taxon>
        <taxon>Bacillota</taxon>
        <taxon>Bacilli</taxon>
        <taxon>Bacillales</taxon>
        <taxon>Caryophanaceae</taxon>
        <taxon>Bhargavaea</taxon>
    </lineage>
</organism>
<dbReference type="EMBL" id="JBEPLW010000002">
    <property type="protein sequence ID" value="MET3574568.1"/>
    <property type="molecule type" value="Genomic_DNA"/>
</dbReference>
<comment type="caution">
    <text evidence="8">The sequence shown here is derived from an EMBL/GenBank/DDBJ whole genome shotgun (WGS) entry which is preliminary data.</text>
</comment>
<gene>
    <name evidence="8" type="ORF">ABID49_000450</name>
</gene>
<accession>A0ABV2G8G1</accession>
<dbReference type="InterPro" id="IPR001567">
    <property type="entry name" value="Pept_M3A_M3B_dom"/>
</dbReference>
<keyword evidence="5 6" id="KW-0482">Metalloprotease</keyword>
<keyword evidence="1 6" id="KW-0645">Protease</keyword>
<evidence type="ECO:0000313" key="9">
    <source>
        <dbReference type="Proteomes" id="UP001549099"/>
    </source>
</evidence>
<feature type="domain" description="Peptidase M3A/M3B catalytic" evidence="7">
    <location>
        <begin position="314"/>
        <end position="547"/>
    </location>
</feature>
<evidence type="ECO:0000256" key="4">
    <source>
        <dbReference type="ARBA" id="ARBA00022833"/>
    </source>
</evidence>
<protein>
    <submittedName>
        <fullName evidence="8">M3 family oligoendopeptidase</fullName>
    </submittedName>
</protein>
<proteinExistence type="inferred from homology"/>
<comment type="cofactor">
    <cofactor evidence="6">
        <name>Zn(2+)</name>
        <dbReference type="ChEBI" id="CHEBI:29105"/>
    </cofactor>
    <text evidence="6">Binds 1 zinc ion.</text>
</comment>
<evidence type="ECO:0000259" key="7">
    <source>
        <dbReference type="Pfam" id="PF01432"/>
    </source>
</evidence>
<evidence type="ECO:0000256" key="3">
    <source>
        <dbReference type="ARBA" id="ARBA00022801"/>
    </source>
</evidence>
<evidence type="ECO:0000256" key="1">
    <source>
        <dbReference type="ARBA" id="ARBA00022670"/>
    </source>
</evidence>
<dbReference type="SUPFAM" id="SSF55486">
    <property type="entry name" value="Metalloproteases ('zincins'), catalytic domain"/>
    <property type="match status" value="1"/>
</dbReference>
<dbReference type="Proteomes" id="UP001549099">
    <property type="component" value="Unassembled WGS sequence"/>
</dbReference>
<dbReference type="RefSeq" id="WP_354194893.1">
    <property type="nucleotide sequence ID" value="NZ_JBEPLW010000002.1"/>
</dbReference>
<dbReference type="Pfam" id="PF01432">
    <property type="entry name" value="Peptidase_M3"/>
    <property type="match status" value="2"/>
</dbReference>
<dbReference type="InterPro" id="IPR045090">
    <property type="entry name" value="Pept_M3A_M3B"/>
</dbReference>
<name>A0ABV2G8G1_9BACL</name>
<keyword evidence="9" id="KW-1185">Reference proteome</keyword>
<dbReference type="PANTHER" id="PTHR11804:SF28">
    <property type="entry name" value="OLIGOENDOPEPTIDASE F"/>
    <property type="match status" value="1"/>
</dbReference>
<evidence type="ECO:0000256" key="5">
    <source>
        <dbReference type="ARBA" id="ARBA00023049"/>
    </source>
</evidence>
<dbReference type="NCBIfam" id="TIGR02289">
    <property type="entry name" value="M3_not_pepF"/>
    <property type="match status" value="1"/>
</dbReference>
<evidence type="ECO:0000256" key="6">
    <source>
        <dbReference type="RuleBase" id="RU003435"/>
    </source>
</evidence>
<evidence type="ECO:0000313" key="8">
    <source>
        <dbReference type="EMBL" id="MET3574568.1"/>
    </source>
</evidence>
<dbReference type="InterPro" id="IPR011976">
    <property type="entry name" value="Pept_M3B_oligopep-rel"/>
</dbReference>
<keyword evidence="2 6" id="KW-0479">Metal-binding</keyword>